<dbReference type="KEGG" id="scm:SCHCO_01180755"/>
<evidence type="ECO:0000313" key="3">
    <source>
        <dbReference type="Proteomes" id="UP000007431"/>
    </source>
</evidence>
<feature type="transmembrane region" description="Helical" evidence="1">
    <location>
        <begin position="339"/>
        <end position="361"/>
    </location>
</feature>
<name>D8Q5R1_SCHCM</name>
<dbReference type="EMBL" id="GL377306">
    <property type="protein sequence ID" value="EFI97011.1"/>
    <property type="molecule type" value="Genomic_DNA"/>
</dbReference>
<accession>D8Q5R1</accession>
<reference evidence="2 3" key="1">
    <citation type="journal article" date="2010" name="Nat. Biotechnol.">
        <title>Genome sequence of the model mushroom Schizophyllum commune.</title>
        <authorList>
            <person name="Ohm R.A."/>
            <person name="de Jong J.F."/>
            <person name="Lugones L.G."/>
            <person name="Aerts A."/>
            <person name="Kothe E."/>
            <person name="Stajich J.E."/>
            <person name="de Vries R.P."/>
            <person name="Record E."/>
            <person name="Levasseur A."/>
            <person name="Baker S.E."/>
            <person name="Bartholomew K.A."/>
            <person name="Coutinho P.M."/>
            <person name="Erdmann S."/>
            <person name="Fowler T.J."/>
            <person name="Gathman A.C."/>
            <person name="Lombard V."/>
            <person name="Henrissat B."/>
            <person name="Knabe N."/>
            <person name="Kuees U."/>
            <person name="Lilly W.W."/>
            <person name="Lindquist E."/>
            <person name="Lucas S."/>
            <person name="Magnuson J.K."/>
            <person name="Piumi F."/>
            <person name="Raudaskoski M."/>
            <person name="Salamov A."/>
            <person name="Schmutz J."/>
            <person name="Schwarze F.W.M.R."/>
            <person name="vanKuyk P.A."/>
            <person name="Horton J.S."/>
            <person name="Grigoriev I.V."/>
            <person name="Woesten H.A.B."/>
        </authorList>
    </citation>
    <scope>NUCLEOTIDE SEQUENCE [LARGE SCALE GENOMIC DNA]</scope>
    <source>
        <strain evidence="3">H4-8 / FGSC 9210</strain>
    </source>
</reference>
<dbReference type="RefSeq" id="XP_003031914.1">
    <property type="nucleotide sequence ID" value="XM_003031868.1"/>
</dbReference>
<organism evidence="3">
    <name type="scientific">Schizophyllum commune (strain H4-8 / FGSC 9210)</name>
    <name type="common">Split gill fungus</name>
    <dbReference type="NCBI Taxonomy" id="578458"/>
    <lineage>
        <taxon>Eukaryota</taxon>
        <taxon>Fungi</taxon>
        <taxon>Dikarya</taxon>
        <taxon>Basidiomycota</taxon>
        <taxon>Agaricomycotina</taxon>
        <taxon>Agaricomycetes</taxon>
        <taxon>Agaricomycetidae</taxon>
        <taxon>Agaricales</taxon>
        <taxon>Schizophyllaceae</taxon>
        <taxon>Schizophyllum</taxon>
    </lineage>
</organism>
<dbReference type="Proteomes" id="UP000007431">
    <property type="component" value="Unassembled WGS sequence"/>
</dbReference>
<gene>
    <name evidence="2" type="ORF">SCHCODRAFT_109305</name>
</gene>
<evidence type="ECO:0000313" key="2">
    <source>
        <dbReference type="EMBL" id="EFI97011.1"/>
    </source>
</evidence>
<proteinExistence type="predicted"/>
<protein>
    <submittedName>
        <fullName evidence="2">Uncharacterized protein</fullName>
    </submittedName>
</protein>
<dbReference type="VEuPathDB" id="FungiDB:SCHCODRAFT_01180755"/>
<evidence type="ECO:0000256" key="1">
    <source>
        <dbReference type="SAM" id="Phobius"/>
    </source>
</evidence>
<keyword evidence="1" id="KW-1133">Transmembrane helix</keyword>
<feature type="non-terminal residue" evidence="2">
    <location>
        <position position="369"/>
    </location>
</feature>
<dbReference type="InParanoid" id="D8Q5R1"/>
<dbReference type="AlphaFoldDB" id="D8Q5R1"/>
<keyword evidence="1" id="KW-0472">Membrane</keyword>
<dbReference type="GeneID" id="9589995"/>
<feature type="transmembrane region" description="Helical" evidence="1">
    <location>
        <begin position="252"/>
        <end position="273"/>
    </location>
</feature>
<sequence>MARDATDKPSPEASPIDLADVQLAVLAHNLPKFGAAALSGHIIYTLATRGRAGLHVSGMVDSTFELGLVPGYLSYLLEGYIRSKDQPNLGELVGTYRRLGVGPDNESQFQHSLAGLGVGFILAIFKRPSPPMGLVRKGIFGWADEKVSRLIDILITTFGMGAALGYLTHYGKHVVRSLEPYRQLSVEDAGKKLYQNMRLSDDHLAWLRQYATIQLWCGVKVATTSSLVAVHEMIYHKIPELRPYFFKSFSRVAVGSAAYGLLIGVPAIHGVLFDKSLLSIVKSRQEFFEGNAARAWNQHIACGALLGGSYVAVFVRRAPTSPVLTDFVRAGRFVFTPRNVLTVGGASMLFGGGLGSAVFLARSAFTSWL</sequence>
<keyword evidence="1" id="KW-0812">Transmembrane</keyword>
<dbReference type="HOGENOM" id="CLU_750393_0_0_1"/>
<dbReference type="OrthoDB" id="10633261at2759"/>
<keyword evidence="3" id="KW-1185">Reference proteome</keyword>